<feature type="region of interest" description="Disordered" evidence="1">
    <location>
        <begin position="118"/>
        <end position="181"/>
    </location>
</feature>
<evidence type="ECO:0000313" key="4">
    <source>
        <dbReference type="Proteomes" id="UP001164286"/>
    </source>
</evidence>
<feature type="signal peptide" evidence="2">
    <location>
        <begin position="1"/>
        <end position="26"/>
    </location>
</feature>
<dbReference type="EMBL" id="JAKWFO010000013">
    <property type="protein sequence ID" value="KAI9633055.1"/>
    <property type="molecule type" value="Genomic_DNA"/>
</dbReference>
<gene>
    <name evidence="3" type="ORF">MKK02DRAFT_30031</name>
</gene>
<proteinExistence type="predicted"/>
<reference evidence="3" key="1">
    <citation type="journal article" date="2022" name="G3 (Bethesda)">
        <title>High quality genome of the basidiomycete yeast Dioszegia hungarica PDD-24b-2 isolated from cloud water.</title>
        <authorList>
            <person name="Jarrige D."/>
            <person name="Haridas S."/>
            <person name="Bleykasten-Grosshans C."/>
            <person name="Joly M."/>
            <person name="Nadalig T."/>
            <person name="Sancelme M."/>
            <person name="Vuilleumier S."/>
            <person name="Grigoriev I.V."/>
            <person name="Amato P."/>
            <person name="Bringel F."/>
        </authorList>
    </citation>
    <scope>NUCLEOTIDE SEQUENCE</scope>
    <source>
        <strain evidence="3">PDD-24b-2</strain>
    </source>
</reference>
<name>A0AA38H2Q7_9TREE</name>
<evidence type="ECO:0000256" key="2">
    <source>
        <dbReference type="SAM" id="SignalP"/>
    </source>
</evidence>
<feature type="compositionally biased region" description="Low complexity" evidence="1">
    <location>
        <begin position="140"/>
        <end position="158"/>
    </location>
</feature>
<dbReference type="Proteomes" id="UP001164286">
    <property type="component" value="Unassembled WGS sequence"/>
</dbReference>
<dbReference type="RefSeq" id="XP_052942832.1">
    <property type="nucleotide sequence ID" value="XM_053087960.1"/>
</dbReference>
<feature type="region of interest" description="Disordered" evidence="1">
    <location>
        <begin position="46"/>
        <end position="68"/>
    </location>
</feature>
<sequence length="226" mass="24009">MMFDLSIVLDILFLLLAIYFFPGVPGSTTNTAPHTPRTTAQANFKEVDTPHPSPLPAHLRTTTPAAGTPSAAVPRIILHPSHTCANLHAGLTIPVERPNHKRKSVSFSISSMKDLLPAGSSPSKEYAKQHRPATPWMKGPASPSELLGSLSESEGSSPMPSPVPPMPSALESQGGNGQRMFGAQGRLGVTVADPDAEDFGEPIISPKICSRDVVDTMGIKKSWLMS</sequence>
<evidence type="ECO:0000256" key="1">
    <source>
        <dbReference type="SAM" id="MobiDB-lite"/>
    </source>
</evidence>
<evidence type="ECO:0000313" key="3">
    <source>
        <dbReference type="EMBL" id="KAI9633055.1"/>
    </source>
</evidence>
<protein>
    <submittedName>
        <fullName evidence="3">Uncharacterized protein</fullName>
    </submittedName>
</protein>
<keyword evidence="4" id="KW-1185">Reference proteome</keyword>
<organism evidence="3 4">
    <name type="scientific">Dioszegia hungarica</name>
    <dbReference type="NCBI Taxonomy" id="4972"/>
    <lineage>
        <taxon>Eukaryota</taxon>
        <taxon>Fungi</taxon>
        <taxon>Dikarya</taxon>
        <taxon>Basidiomycota</taxon>
        <taxon>Agaricomycotina</taxon>
        <taxon>Tremellomycetes</taxon>
        <taxon>Tremellales</taxon>
        <taxon>Bulleribasidiaceae</taxon>
        <taxon>Dioszegia</taxon>
    </lineage>
</organism>
<keyword evidence="2" id="KW-0732">Signal</keyword>
<feature type="chain" id="PRO_5041335107" evidence="2">
    <location>
        <begin position="27"/>
        <end position="226"/>
    </location>
</feature>
<dbReference type="GeneID" id="77727165"/>
<dbReference type="AlphaFoldDB" id="A0AA38H2Q7"/>
<accession>A0AA38H2Q7</accession>
<comment type="caution">
    <text evidence="3">The sequence shown here is derived from an EMBL/GenBank/DDBJ whole genome shotgun (WGS) entry which is preliminary data.</text>
</comment>